<name>A0AAV4RNA0_CAEEX</name>
<evidence type="ECO:0000313" key="1">
    <source>
        <dbReference type="EMBL" id="GIY23413.1"/>
    </source>
</evidence>
<comment type="caution">
    <text evidence="1">The sequence shown here is derived from an EMBL/GenBank/DDBJ whole genome shotgun (WGS) entry which is preliminary data.</text>
</comment>
<sequence length="88" mass="9825">MAAISKQMIYYLIGTLYFEHAWHMGHISRAGIMMYSVTTNTLYVCSVSGNSSFFRIVYLFPSPTQVNGLLCSSSRSVHLSSGVLVFTF</sequence>
<dbReference type="EMBL" id="BPLR01008271">
    <property type="protein sequence ID" value="GIY23413.1"/>
    <property type="molecule type" value="Genomic_DNA"/>
</dbReference>
<organism evidence="1 2">
    <name type="scientific">Caerostris extrusa</name>
    <name type="common">Bark spider</name>
    <name type="synonym">Caerostris bankana</name>
    <dbReference type="NCBI Taxonomy" id="172846"/>
    <lineage>
        <taxon>Eukaryota</taxon>
        <taxon>Metazoa</taxon>
        <taxon>Ecdysozoa</taxon>
        <taxon>Arthropoda</taxon>
        <taxon>Chelicerata</taxon>
        <taxon>Arachnida</taxon>
        <taxon>Araneae</taxon>
        <taxon>Araneomorphae</taxon>
        <taxon>Entelegynae</taxon>
        <taxon>Araneoidea</taxon>
        <taxon>Araneidae</taxon>
        <taxon>Caerostris</taxon>
    </lineage>
</organism>
<protein>
    <submittedName>
        <fullName evidence="1">Uncharacterized protein</fullName>
    </submittedName>
</protein>
<gene>
    <name evidence="1" type="ORF">CEXT_435101</name>
</gene>
<accession>A0AAV4RNA0</accession>
<evidence type="ECO:0000313" key="2">
    <source>
        <dbReference type="Proteomes" id="UP001054945"/>
    </source>
</evidence>
<dbReference type="Proteomes" id="UP001054945">
    <property type="component" value="Unassembled WGS sequence"/>
</dbReference>
<dbReference type="AlphaFoldDB" id="A0AAV4RNA0"/>
<proteinExistence type="predicted"/>
<keyword evidence="2" id="KW-1185">Reference proteome</keyword>
<reference evidence="1 2" key="1">
    <citation type="submission" date="2021-06" db="EMBL/GenBank/DDBJ databases">
        <title>Caerostris extrusa draft genome.</title>
        <authorList>
            <person name="Kono N."/>
            <person name="Arakawa K."/>
        </authorList>
    </citation>
    <scope>NUCLEOTIDE SEQUENCE [LARGE SCALE GENOMIC DNA]</scope>
</reference>